<comment type="caution">
    <text evidence="3">The sequence shown here is derived from an EMBL/GenBank/DDBJ whole genome shotgun (WGS) entry which is preliminary data.</text>
</comment>
<name>A0A947DFX4_9CYAN</name>
<reference evidence="3" key="2">
    <citation type="journal article" date="2021" name="Mar. Drugs">
        <title>Genome Reduction and Secondary Metabolism of the Marine Sponge-Associated Cyanobacterium Leptothoe.</title>
        <authorList>
            <person name="Konstantinou D."/>
            <person name="Popin R.V."/>
            <person name="Fewer D.P."/>
            <person name="Sivonen K."/>
            <person name="Gkelis S."/>
        </authorList>
    </citation>
    <scope>NUCLEOTIDE SEQUENCE</scope>
    <source>
        <strain evidence="3">TAU-MAC 1115</strain>
    </source>
</reference>
<dbReference type="SMART" id="SM00028">
    <property type="entry name" value="TPR"/>
    <property type="match status" value="3"/>
</dbReference>
<organism evidence="3 4">
    <name type="scientific">Leptothoe spongobia TAU-MAC 1115</name>
    <dbReference type="NCBI Taxonomy" id="1967444"/>
    <lineage>
        <taxon>Bacteria</taxon>
        <taxon>Bacillati</taxon>
        <taxon>Cyanobacteriota</taxon>
        <taxon>Cyanophyceae</taxon>
        <taxon>Nodosilineales</taxon>
        <taxon>Cymatolegaceae</taxon>
        <taxon>Leptothoe</taxon>
        <taxon>Leptothoe spongobia</taxon>
    </lineage>
</organism>
<dbReference type="PROSITE" id="PS50005">
    <property type="entry name" value="TPR"/>
    <property type="match status" value="1"/>
</dbReference>
<dbReference type="Pfam" id="PF13424">
    <property type="entry name" value="TPR_12"/>
    <property type="match status" value="1"/>
</dbReference>
<dbReference type="SUPFAM" id="SSF48452">
    <property type="entry name" value="TPR-like"/>
    <property type="match status" value="1"/>
</dbReference>
<evidence type="ECO:0000256" key="1">
    <source>
        <dbReference type="PROSITE-ProRule" id="PRU00339"/>
    </source>
</evidence>
<evidence type="ECO:0000313" key="3">
    <source>
        <dbReference type="EMBL" id="MBT9316357.1"/>
    </source>
</evidence>
<dbReference type="InterPro" id="IPR019734">
    <property type="entry name" value="TPR_rpt"/>
</dbReference>
<dbReference type="PANTHER" id="PTHR12558">
    <property type="entry name" value="CELL DIVISION CYCLE 16,23,27"/>
    <property type="match status" value="1"/>
</dbReference>
<dbReference type="AlphaFoldDB" id="A0A947DFX4"/>
<gene>
    <name evidence="3" type="ORF">IXB50_13075</name>
</gene>
<dbReference type="Gene3D" id="1.25.40.10">
    <property type="entry name" value="Tetratricopeptide repeat domain"/>
    <property type="match status" value="1"/>
</dbReference>
<feature type="region of interest" description="Disordered" evidence="2">
    <location>
        <begin position="268"/>
        <end position="307"/>
    </location>
</feature>
<evidence type="ECO:0000256" key="2">
    <source>
        <dbReference type="SAM" id="MobiDB-lite"/>
    </source>
</evidence>
<dbReference type="RefSeq" id="WP_215609424.1">
    <property type="nucleotide sequence ID" value="NZ_JADOES010000024.1"/>
</dbReference>
<dbReference type="Proteomes" id="UP000717364">
    <property type="component" value="Unassembled WGS sequence"/>
</dbReference>
<feature type="repeat" description="TPR" evidence="1">
    <location>
        <begin position="188"/>
        <end position="221"/>
    </location>
</feature>
<sequence>MAVKRNRWLIGGILFIAVAALLAVSLGPLIQAAFDQNPGGGYNNAVSTPTETDRQAELEGRANGYELVLQREPDNQAALEGLVEARVGLGDLAGAAEPLARLAELNPQEPRYSVLLAQTKQQLNDLEGAAQTYRTVLTATPGNMEALQGLVTLLLQQERPQAAVGLLQDTLKTADQSNQIQPGTIDVIAVKLLLGQVYAEQSRYDDAIATYDTAIQDAQSIGGNPDFRPMLAKGLILREIGKEDEAQPLFETALSLAPVQFKDRIQQLINQGQASQPADAAPASTPTTEPAVTPDEPAEASTPDTAE</sequence>
<dbReference type="PANTHER" id="PTHR12558:SF13">
    <property type="entry name" value="CELL DIVISION CYCLE PROTEIN 27 HOMOLOG"/>
    <property type="match status" value="1"/>
</dbReference>
<keyword evidence="1" id="KW-0802">TPR repeat</keyword>
<protein>
    <submittedName>
        <fullName evidence="3">Tetratricopeptide repeat protein</fullName>
    </submittedName>
</protein>
<dbReference type="InterPro" id="IPR011990">
    <property type="entry name" value="TPR-like_helical_dom_sf"/>
</dbReference>
<proteinExistence type="predicted"/>
<dbReference type="EMBL" id="JADOES010000024">
    <property type="protein sequence ID" value="MBT9316357.1"/>
    <property type="molecule type" value="Genomic_DNA"/>
</dbReference>
<accession>A0A947DFX4</accession>
<reference evidence="3" key="1">
    <citation type="submission" date="2020-11" db="EMBL/GenBank/DDBJ databases">
        <authorList>
            <person name="Konstantinou D."/>
            <person name="Gkelis S."/>
            <person name="Popin R."/>
            <person name="Fewer D."/>
            <person name="Sivonen K."/>
        </authorList>
    </citation>
    <scope>NUCLEOTIDE SEQUENCE</scope>
    <source>
        <strain evidence="3">TAU-MAC 1115</strain>
    </source>
</reference>
<dbReference type="Pfam" id="PF14559">
    <property type="entry name" value="TPR_19"/>
    <property type="match status" value="2"/>
</dbReference>
<feature type="compositionally biased region" description="Low complexity" evidence="2">
    <location>
        <begin position="277"/>
        <end position="294"/>
    </location>
</feature>
<keyword evidence="4" id="KW-1185">Reference proteome</keyword>
<evidence type="ECO:0000313" key="4">
    <source>
        <dbReference type="Proteomes" id="UP000717364"/>
    </source>
</evidence>